<dbReference type="Pfam" id="PF00009">
    <property type="entry name" value="GTP_EFTU"/>
    <property type="match status" value="1"/>
</dbReference>
<evidence type="ECO:0000256" key="2">
    <source>
        <dbReference type="ARBA" id="ARBA00022741"/>
    </source>
</evidence>
<dbReference type="EMBL" id="BAABZQ010000001">
    <property type="protein sequence ID" value="GAA6499104.1"/>
    <property type="molecule type" value="Genomic_DNA"/>
</dbReference>
<dbReference type="InterPro" id="IPR031157">
    <property type="entry name" value="G_TR_CS"/>
</dbReference>
<dbReference type="SUPFAM" id="SSF54980">
    <property type="entry name" value="EF-G C-terminal domain-like"/>
    <property type="match status" value="2"/>
</dbReference>
<dbReference type="InterPro" id="IPR004161">
    <property type="entry name" value="EFTu-like_2"/>
</dbReference>
<name>A0ABQ0BRD6_9FIRM</name>
<keyword evidence="4 7" id="KW-0648">Protein biosynthesis</keyword>
<comment type="caution">
    <text evidence="9">The sequence shown here is derived from an EMBL/GenBank/DDBJ whole genome shotgun (WGS) entry which is preliminary data.</text>
</comment>
<comment type="catalytic activity">
    <reaction evidence="7">
        <text>GTP + H2O = GDP + phosphate + H(+)</text>
        <dbReference type="Rhea" id="RHEA:19669"/>
        <dbReference type="ChEBI" id="CHEBI:15377"/>
        <dbReference type="ChEBI" id="CHEBI:15378"/>
        <dbReference type="ChEBI" id="CHEBI:37565"/>
        <dbReference type="ChEBI" id="CHEBI:43474"/>
        <dbReference type="ChEBI" id="CHEBI:58189"/>
        <dbReference type="EC" id="3.6.5.n1"/>
    </reaction>
</comment>
<dbReference type="Gene3D" id="3.30.70.240">
    <property type="match status" value="1"/>
</dbReference>
<dbReference type="PROSITE" id="PS00301">
    <property type="entry name" value="G_TR_1"/>
    <property type="match status" value="1"/>
</dbReference>
<dbReference type="Gene3D" id="3.30.70.870">
    <property type="entry name" value="Elongation Factor G (Translational Gtpase), domain 3"/>
    <property type="match status" value="1"/>
</dbReference>
<dbReference type="Pfam" id="PF06421">
    <property type="entry name" value="LepA_C"/>
    <property type="match status" value="1"/>
</dbReference>
<dbReference type="Gene3D" id="2.40.30.10">
    <property type="entry name" value="Translation factors"/>
    <property type="match status" value="1"/>
</dbReference>
<dbReference type="Gene3D" id="3.40.50.300">
    <property type="entry name" value="P-loop containing nucleotide triphosphate hydrolases"/>
    <property type="match status" value="1"/>
</dbReference>
<evidence type="ECO:0000256" key="5">
    <source>
        <dbReference type="ARBA" id="ARBA00023134"/>
    </source>
</evidence>
<dbReference type="Pfam" id="PF00679">
    <property type="entry name" value="EFG_C"/>
    <property type="match status" value="1"/>
</dbReference>
<dbReference type="InterPro" id="IPR005225">
    <property type="entry name" value="Small_GTP-bd"/>
</dbReference>
<proteinExistence type="inferred from homology"/>
<gene>
    <name evidence="7 9" type="primary">lepA</name>
    <name evidence="9" type="ORF">K340107D12_19200</name>
</gene>
<evidence type="ECO:0000256" key="1">
    <source>
        <dbReference type="ARBA" id="ARBA00005454"/>
    </source>
</evidence>
<dbReference type="CDD" id="cd03699">
    <property type="entry name" value="EF4_II"/>
    <property type="match status" value="1"/>
</dbReference>
<organism evidence="9 10">
    <name type="scientific">Blautia parvula</name>
    <dbReference type="NCBI Taxonomy" id="2877527"/>
    <lineage>
        <taxon>Bacteria</taxon>
        <taxon>Bacillati</taxon>
        <taxon>Bacillota</taxon>
        <taxon>Clostridia</taxon>
        <taxon>Lachnospirales</taxon>
        <taxon>Lachnospiraceae</taxon>
        <taxon>Blautia</taxon>
    </lineage>
</organism>
<dbReference type="Pfam" id="PF03144">
    <property type="entry name" value="GTP_EFTU_D2"/>
    <property type="match status" value="1"/>
</dbReference>
<dbReference type="Proteomes" id="UP001600941">
    <property type="component" value="Unassembled WGS sequence"/>
</dbReference>
<keyword evidence="6 7" id="KW-0472">Membrane</keyword>
<evidence type="ECO:0000313" key="10">
    <source>
        <dbReference type="Proteomes" id="UP001600941"/>
    </source>
</evidence>
<dbReference type="CDD" id="cd01890">
    <property type="entry name" value="LepA"/>
    <property type="match status" value="1"/>
</dbReference>
<dbReference type="NCBIfam" id="TIGR00231">
    <property type="entry name" value="small_GTP"/>
    <property type="match status" value="1"/>
</dbReference>
<dbReference type="PRINTS" id="PR00315">
    <property type="entry name" value="ELONGATNFCT"/>
</dbReference>
<keyword evidence="2 7" id="KW-0547">Nucleotide-binding</keyword>
<evidence type="ECO:0000256" key="4">
    <source>
        <dbReference type="ARBA" id="ARBA00022917"/>
    </source>
</evidence>
<dbReference type="InterPro" id="IPR013842">
    <property type="entry name" value="LepA_CTD"/>
</dbReference>
<dbReference type="InterPro" id="IPR038363">
    <property type="entry name" value="LepA_C_sf"/>
</dbReference>
<dbReference type="GO" id="GO:0003746">
    <property type="term" value="F:translation elongation factor activity"/>
    <property type="evidence" value="ECO:0007669"/>
    <property type="project" value="UniProtKB-KW"/>
</dbReference>
<keyword evidence="5 7" id="KW-0342">GTP-binding</keyword>
<dbReference type="PROSITE" id="PS51722">
    <property type="entry name" value="G_TR_2"/>
    <property type="match status" value="1"/>
</dbReference>
<evidence type="ECO:0000256" key="6">
    <source>
        <dbReference type="ARBA" id="ARBA00023136"/>
    </source>
</evidence>
<feature type="binding site" evidence="7">
    <location>
        <begin position="19"/>
        <end position="24"/>
    </location>
    <ligand>
        <name>GTP</name>
        <dbReference type="ChEBI" id="CHEBI:37565"/>
    </ligand>
</feature>
<dbReference type="HAMAP" id="MF_00071">
    <property type="entry name" value="LepA"/>
    <property type="match status" value="1"/>
</dbReference>
<evidence type="ECO:0000256" key="3">
    <source>
        <dbReference type="ARBA" id="ARBA00022801"/>
    </source>
</evidence>
<comment type="similarity">
    <text evidence="1 7">Belongs to the TRAFAC class translation factor GTPase superfamily. Classic translation factor GTPase family. LepA subfamily.</text>
</comment>
<dbReference type="CDD" id="cd03709">
    <property type="entry name" value="lepA_C"/>
    <property type="match status" value="1"/>
</dbReference>
<keyword evidence="3 7" id="KW-0378">Hydrolase</keyword>
<dbReference type="SUPFAM" id="SSF50447">
    <property type="entry name" value="Translation proteins"/>
    <property type="match status" value="1"/>
</dbReference>
<keyword evidence="9" id="KW-0251">Elongation factor</keyword>
<dbReference type="InterPro" id="IPR035647">
    <property type="entry name" value="EFG_III/V"/>
</dbReference>
<reference evidence="9 10" key="1">
    <citation type="submission" date="2024-04" db="EMBL/GenBank/DDBJ databases">
        <title>Defined microbial consortia suppress multidrug-resistant proinflammatory Enterobacteriaceae via ecological control.</title>
        <authorList>
            <person name="Furuichi M."/>
            <person name="Kawaguchi T."/>
            <person name="Pust M."/>
            <person name="Yasuma K."/>
            <person name="Plichta D."/>
            <person name="Hasegawa N."/>
            <person name="Ohya T."/>
            <person name="Bhattarai S."/>
            <person name="Sasajima S."/>
            <person name="Aoto Y."/>
            <person name="Tuganbaev T."/>
            <person name="Yaginuma M."/>
            <person name="Ueda M."/>
            <person name="Okahashi N."/>
            <person name="Amafuji K."/>
            <person name="Kiridooshi Y."/>
            <person name="Sugita K."/>
            <person name="Strazar M."/>
            <person name="Skelly A."/>
            <person name="Suda W."/>
            <person name="Hattori M."/>
            <person name="Nakamoto N."/>
            <person name="Caballero S."/>
            <person name="Norman J."/>
            <person name="Olle B."/>
            <person name="Tanoue T."/>
            <person name="Arita M."/>
            <person name="Bucci V."/>
            <person name="Atarashi K."/>
            <person name="Xavier R."/>
            <person name="Honda K."/>
        </authorList>
    </citation>
    <scope>NUCLEOTIDE SEQUENCE [LARGE SCALE GENOMIC DNA]</scope>
    <source>
        <strain evidence="10">k34-0107-D12</strain>
    </source>
</reference>
<dbReference type="SMART" id="SM00838">
    <property type="entry name" value="EFG_C"/>
    <property type="match status" value="1"/>
</dbReference>
<evidence type="ECO:0000313" key="9">
    <source>
        <dbReference type="EMBL" id="GAA6499104.1"/>
    </source>
</evidence>
<dbReference type="EC" id="3.6.5.n1" evidence="7"/>
<dbReference type="InterPro" id="IPR027417">
    <property type="entry name" value="P-loop_NTPase"/>
</dbReference>
<dbReference type="PANTHER" id="PTHR43512:SF4">
    <property type="entry name" value="TRANSLATION FACTOR GUF1 HOMOLOG, CHLOROPLASTIC"/>
    <property type="match status" value="1"/>
</dbReference>
<accession>A0ABQ0BRD6</accession>
<comment type="function">
    <text evidence="7">Required for accurate and efficient protein synthesis under certain stress conditions. May act as a fidelity factor of the translation reaction, by catalyzing a one-codon backward translocation of tRNAs on improperly translocated ribosomes. Back-translocation proceeds from a post-translocation (POST) complex to a pre-translocation (PRE) complex, thus giving elongation factor G a second chance to translocate the tRNAs correctly. Binds to ribosomes in a GTP-dependent manner.</text>
</comment>
<dbReference type="SUPFAM" id="SSF52540">
    <property type="entry name" value="P-loop containing nucleoside triphosphate hydrolases"/>
    <property type="match status" value="1"/>
</dbReference>
<feature type="domain" description="Tr-type G" evidence="8">
    <location>
        <begin position="7"/>
        <end position="189"/>
    </location>
</feature>
<evidence type="ECO:0000256" key="7">
    <source>
        <dbReference type="HAMAP-Rule" id="MF_00071"/>
    </source>
</evidence>
<feature type="binding site" evidence="7">
    <location>
        <begin position="136"/>
        <end position="139"/>
    </location>
    <ligand>
        <name>GTP</name>
        <dbReference type="ChEBI" id="CHEBI:37565"/>
    </ligand>
</feature>
<dbReference type="PANTHER" id="PTHR43512">
    <property type="entry name" value="TRANSLATION FACTOR GUF1-RELATED"/>
    <property type="match status" value="1"/>
</dbReference>
<dbReference type="InterPro" id="IPR000795">
    <property type="entry name" value="T_Tr_GTP-bd_dom"/>
</dbReference>
<dbReference type="CDD" id="cd16260">
    <property type="entry name" value="EF4_III"/>
    <property type="match status" value="1"/>
</dbReference>
<protein>
    <recommendedName>
        <fullName evidence="7">Elongation factor 4</fullName>
        <shortName evidence="7">EF-4</shortName>
        <ecNumber evidence="7">3.6.5.n1</ecNumber>
    </recommendedName>
    <alternativeName>
        <fullName evidence="7">Ribosomal back-translocase LepA</fullName>
    </alternativeName>
</protein>
<dbReference type="InterPro" id="IPR035654">
    <property type="entry name" value="LepA_IV"/>
</dbReference>
<dbReference type="RefSeq" id="WP_033140197.1">
    <property type="nucleotide sequence ID" value="NZ_BAABZQ010000001.1"/>
</dbReference>
<dbReference type="InterPro" id="IPR006297">
    <property type="entry name" value="EF-4"/>
</dbReference>
<dbReference type="Gene3D" id="3.30.70.2570">
    <property type="entry name" value="Elongation factor 4, C-terminal domain"/>
    <property type="match status" value="1"/>
</dbReference>
<evidence type="ECO:0000259" key="8">
    <source>
        <dbReference type="PROSITE" id="PS51722"/>
    </source>
</evidence>
<dbReference type="NCBIfam" id="TIGR01393">
    <property type="entry name" value="lepA"/>
    <property type="match status" value="1"/>
</dbReference>
<dbReference type="InterPro" id="IPR000640">
    <property type="entry name" value="EFG_V-like"/>
</dbReference>
<keyword evidence="7" id="KW-1003">Cell membrane</keyword>
<keyword evidence="10" id="KW-1185">Reference proteome</keyword>
<dbReference type="InterPro" id="IPR009000">
    <property type="entry name" value="Transl_B-barrel_sf"/>
</dbReference>
<comment type="subcellular location">
    <subcellularLocation>
        <location evidence="7">Cell membrane</location>
        <topology evidence="7">Peripheral membrane protein</topology>
        <orientation evidence="7">Cytoplasmic side</orientation>
    </subcellularLocation>
</comment>
<sequence length="604" mass="67704">MAGVDQSKIRNFCIIAHIDHGKSTLADRIIEKTGLLTEREMQSQVLDNMDLERERGITIKSQAVRIVYQAKDGEEYIFNLIDTPGHVDFNYEVSRSLAACDGAILVVDAAQGIEAQTLANVYLALDHDLDVFPVINKIDLPSAEPDRVKNEIEDVIGIEAQDAPLISAKMGLNIEEVLEKIVEKIPAPAGDAQAPLQALIFDSVYDSYKGVIVFCRIKEGSVKKGTKIRMMATGAVEEVVEVGYFGAGQFLPCDELSAGMVGYITASIKNVKDTRVGDTITDDENPCAEPLPGYKKVNPMVYCGVYPADGSKYQDLRDALDKLQLNDASLQFEPETSVALGFGFRCGFLGLLHLEIIQERLEREYNLDLVTTAPGVVYKVHKTNGEMMDLTNPSNLPDPSEIEYMEEPMVKAEIMVTTDFIGPIMDLCQERRGQYQGMEYMETTRALLKYHLPLNEIIYDFFDALKSRSRGYASFDYEMLGYERSDLVKLDILVNKEEVDALSFIVFEGSAYERGRKMCEKLKEEIPRQLFEIPIQAAIGSKIIARETVKAMRKDVLAKCYGGDISRKRKLLEKQKEGKKRMRQVGNVEIPQKAFMSVLKLDDK</sequence>